<evidence type="ECO:0008006" key="3">
    <source>
        <dbReference type="Google" id="ProtNLM"/>
    </source>
</evidence>
<dbReference type="AlphaFoldDB" id="F4PFZ8"/>
<name>F4PFZ8_BATDJ</name>
<dbReference type="PANTHER" id="PTHR48098:SF1">
    <property type="entry name" value="DIACYLGLYCEROL ACYLTRANSFERASE_MYCOLYLTRANSFERASE AG85A"/>
    <property type="match status" value="1"/>
</dbReference>
<dbReference type="OMA" id="RPFPNNW"/>
<proteinExistence type="predicted"/>
<protein>
    <recommendedName>
        <fullName evidence="3">Esterase</fullName>
    </recommendedName>
</protein>
<dbReference type="InterPro" id="IPR029058">
    <property type="entry name" value="AB_hydrolase_fold"/>
</dbReference>
<sequence length="245" mass="28144">MSMNVILPQNSFSSRDRGMGRDKYPTLFLLHGFSDNHTIWARNTSIERYVSGLDLAVVMPAADNSYYTNMIDGGDYWTFLTEELPFVARSLFPLSEKREDNFVAGNSMGGYGALKWGLNKPDQFAAIATLSGVTDIVYHLENIRNEAGDKSRSLSLVFGNEDIRNTSSDMLWKVNQFGNTYDEKPKLYQACGTEDFLYERNKRFLEACIDTSFDITTDFGPGDHDWKYWDRQIQYVLQWLPIRKV</sequence>
<reference evidence="1 2" key="1">
    <citation type="submission" date="2009-12" db="EMBL/GenBank/DDBJ databases">
        <title>The draft genome of Batrachochytrium dendrobatidis.</title>
        <authorList>
            <consortium name="US DOE Joint Genome Institute (JGI-PGF)"/>
            <person name="Kuo A."/>
            <person name="Salamov A."/>
            <person name="Schmutz J."/>
            <person name="Lucas S."/>
            <person name="Pitluck S."/>
            <person name="Rosenblum E."/>
            <person name="Stajich J."/>
            <person name="Eisen M."/>
            <person name="Grigoriev I.V."/>
        </authorList>
    </citation>
    <scope>NUCLEOTIDE SEQUENCE [LARGE SCALE GENOMIC DNA]</scope>
    <source>
        <strain evidence="2">JAM81 / FGSC 10211</strain>
    </source>
</reference>
<dbReference type="Proteomes" id="UP000007241">
    <property type="component" value="Unassembled WGS sequence"/>
</dbReference>
<dbReference type="InterPro" id="IPR050583">
    <property type="entry name" value="Mycobacterial_A85_antigen"/>
</dbReference>
<dbReference type="InParanoid" id="F4PFZ8"/>
<dbReference type="GO" id="GO:0016747">
    <property type="term" value="F:acyltransferase activity, transferring groups other than amino-acyl groups"/>
    <property type="evidence" value="ECO:0000318"/>
    <property type="project" value="GO_Central"/>
</dbReference>
<dbReference type="InterPro" id="IPR000801">
    <property type="entry name" value="Esterase-like"/>
</dbReference>
<dbReference type="PANTHER" id="PTHR48098">
    <property type="entry name" value="ENTEROCHELIN ESTERASE-RELATED"/>
    <property type="match status" value="1"/>
</dbReference>
<dbReference type="OrthoDB" id="5585470at2759"/>
<dbReference type="SUPFAM" id="SSF53474">
    <property type="entry name" value="alpha/beta-Hydrolases"/>
    <property type="match status" value="1"/>
</dbReference>
<dbReference type="Pfam" id="PF00756">
    <property type="entry name" value="Esterase"/>
    <property type="match status" value="1"/>
</dbReference>
<evidence type="ECO:0000313" key="1">
    <source>
        <dbReference type="EMBL" id="EGF75842.1"/>
    </source>
</evidence>
<gene>
    <name evidence="1" type="ORF">BATDEDRAFT_93290</name>
</gene>
<evidence type="ECO:0000313" key="2">
    <source>
        <dbReference type="Proteomes" id="UP000007241"/>
    </source>
</evidence>
<accession>F4PFZ8</accession>
<dbReference type="EMBL" id="GL882986">
    <property type="protein sequence ID" value="EGF75842.1"/>
    <property type="molecule type" value="Genomic_DNA"/>
</dbReference>
<organism evidence="1 2">
    <name type="scientific">Batrachochytrium dendrobatidis (strain JAM81 / FGSC 10211)</name>
    <name type="common">Frog chytrid fungus</name>
    <dbReference type="NCBI Taxonomy" id="684364"/>
    <lineage>
        <taxon>Eukaryota</taxon>
        <taxon>Fungi</taxon>
        <taxon>Fungi incertae sedis</taxon>
        <taxon>Chytridiomycota</taxon>
        <taxon>Chytridiomycota incertae sedis</taxon>
        <taxon>Chytridiomycetes</taxon>
        <taxon>Rhizophydiales</taxon>
        <taxon>Rhizophydiales incertae sedis</taxon>
        <taxon>Batrachochytrium</taxon>
    </lineage>
</organism>
<keyword evidence="2" id="KW-1185">Reference proteome</keyword>
<dbReference type="HOGENOM" id="CLU_037618_3_0_1"/>
<dbReference type="Gene3D" id="3.40.50.1820">
    <property type="entry name" value="alpha/beta hydrolase"/>
    <property type="match status" value="1"/>
</dbReference>